<name>A0A6C0RKF7_9BACT</name>
<keyword evidence="3" id="KW-1185">Reference proteome</keyword>
<protein>
    <recommendedName>
        <fullName evidence="4">Outer membrane protein beta-barrel domain-containing protein</fullName>
    </recommendedName>
</protein>
<dbReference type="Proteomes" id="UP000474630">
    <property type="component" value="Chromosome"/>
</dbReference>
<proteinExistence type="predicted"/>
<reference evidence="2 3" key="1">
    <citation type="submission" date="2020-02" db="EMBL/GenBank/DDBJ databases">
        <title>Genome sequencing for Draconibacterium sp. strain M1.</title>
        <authorList>
            <person name="Park S.-J."/>
        </authorList>
    </citation>
    <scope>NUCLEOTIDE SEQUENCE [LARGE SCALE GENOMIC DNA]</scope>
    <source>
        <strain evidence="2 3">M1</strain>
    </source>
</reference>
<dbReference type="EMBL" id="CP048409">
    <property type="protein sequence ID" value="QIA09751.1"/>
    <property type="molecule type" value="Genomic_DNA"/>
</dbReference>
<keyword evidence="1" id="KW-0732">Signal</keyword>
<accession>A0A6C0RKF7</accession>
<dbReference type="RefSeq" id="WP_163348720.1">
    <property type="nucleotide sequence ID" value="NZ_CP048409.1"/>
</dbReference>
<evidence type="ECO:0008006" key="4">
    <source>
        <dbReference type="Google" id="ProtNLM"/>
    </source>
</evidence>
<feature type="chain" id="PRO_5025498280" description="Outer membrane protein beta-barrel domain-containing protein" evidence="1">
    <location>
        <begin position="21"/>
        <end position="163"/>
    </location>
</feature>
<dbReference type="AlphaFoldDB" id="A0A6C0RKF7"/>
<evidence type="ECO:0000313" key="2">
    <source>
        <dbReference type="EMBL" id="QIA09751.1"/>
    </source>
</evidence>
<organism evidence="2 3">
    <name type="scientific">Draconibacterium halophilum</name>
    <dbReference type="NCBI Taxonomy" id="2706887"/>
    <lineage>
        <taxon>Bacteria</taxon>
        <taxon>Pseudomonadati</taxon>
        <taxon>Bacteroidota</taxon>
        <taxon>Bacteroidia</taxon>
        <taxon>Marinilabiliales</taxon>
        <taxon>Prolixibacteraceae</taxon>
        <taxon>Draconibacterium</taxon>
    </lineage>
</organism>
<evidence type="ECO:0000313" key="3">
    <source>
        <dbReference type="Proteomes" id="UP000474630"/>
    </source>
</evidence>
<feature type="signal peptide" evidence="1">
    <location>
        <begin position="1"/>
        <end position="20"/>
    </location>
</feature>
<dbReference type="KEGG" id="drc:G0Q07_19465"/>
<evidence type="ECO:0000256" key="1">
    <source>
        <dbReference type="SAM" id="SignalP"/>
    </source>
</evidence>
<sequence length="163" mass="19007">MKRFLIIMLFSIPLALSAQTFDKAIGIRGGHSAGFEYRFYTDDANSYKLLLATRDNGIQLHALKEFHEYDLFTFSEQLSLFYGLGAHFGYEQWDKYYVQNNTSWYEERTALLAGVDAVVGVEYLFYEVPLSIGFEAKPYIDVLGRDFFDLELFDFAFTIKYHF</sequence>
<gene>
    <name evidence="2" type="ORF">G0Q07_19465</name>
</gene>